<dbReference type="Pfam" id="PF01370">
    <property type="entry name" value="Epimerase"/>
    <property type="match status" value="1"/>
</dbReference>
<evidence type="ECO:0000259" key="1">
    <source>
        <dbReference type="Pfam" id="PF01370"/>
    </source>
</evidence>
<protein>
    <submittedName>
        <fullName evidence="2">SDR family oxidoreductase</fullName>
    </submittedName>
</protein>
<evidence type="ECO:0000313" key="2">
    <source>
        <dbReference type="EMBL" id="RSD16841.1"/>
    </source>
</evidence>
<dbReference type="PANTHER" id="PTHR48079:SF6">
    <property type="entry name" value="NAD(P)-BINDING DOMAIN-CONTAINING PROTEIN-RELATED"/>
    <property type="match status" value="1"/>
</dbReference>
<dbReference type="Proteomes" id="UP000267081">
    <property type="component" value="Unassembled WGS sequence"/>
</dbReference>
<feature type="domain" description="NAD-dependent epimerase/dehydratase" evidence="1">
    <location>
        <begin position="3"/>
        <end position="210"/>
    </location>
</feature>
<dbReference type="InterPro" id="IPR051783">
    <property type="entry name" value="NAD(P)-dependent_oxidoreduct"/>
</dbReference>
<dbReference type="CDD" id="cd05262">
    <property type="entry name" value="SDR_a7"/>
    <property type="match status" value="1"/>
</dbReference>
<dbReference type="SUPFAM" id="SSF51735">
    <property type="entry name" value="NAD(P)-binding Rossmann-fold domains"/>
    <property type="match status" value="1"/>
</dbReference>
<dbReference type="GO" id="GO:0004029">
    <property type="term" value="F:aldehyde dehydrogenase (NAD+) activity"/>
    <property type="evidence" value="ECO:0007669"/>
    <property type="project" value="TreeGrafter"/>
</dbReference>
<dbReference type="PANTHER" id="PTHR48079">
    <property type="entry name" value="PROTEIN YEEZ"/>
    <property type="match status" value="1"/>
</dbReference>
<proteinExistence type="predicted"/>
<dbReference type="InterPro" id="IPR036291">
    <property type="entry name" value="NAD(P)-bd_dom_sf"/>
</dbReference>
<dbReference type="GO" id="GO:0005737">
    <property type="term" value="C:cytoplasm"/>
    <property type="evidence" value="ECO:0007669"/>
    <property type="project" value="TreeGrafter"/>
</dbReference>
<dbReference type="AlphaFoldDB" id="A0A3R9DIT6"/>
<keyword evidence="3" id="KW-1185">Reference proteome</keyword>
<reference evidence="2 3" key="1">
    <citation type="submission" date="2018-12" db="EMBL/GenBank/DDBJ databases">
        <title>Amycolatopsis eburnea sp. nov. actinomycete associate with arbuscular mycorrhiza fungal spore.</title>
        <authorList>
            <person name="Lumyong S."/>
            <person name="Chaiya L."/>
        </authorList>
    </citation>
    <scope>NUCLEOTIDE SEQUENCE [LARGE SCALE GENOMIC DNA]</scope>
    <source>
        <strain evidence="2 3">GLM-1</strain>
    </source>
</reference>
<gene>
    <name evidence="2" type="ORF">EIY87_21480</name>
</gene>
<dbReference type="OrthoDB" id="9787292at2"/>
<name>A0A3R9DIT6_9PSEU</name>
<dbReference type="InterPro" id="IPR001509">
    <property type="entry name" value="Epimerase_deHydtase"/>
</dbReference>
<dbReference type="Gene3D" id="3.40.50.720">
    <property type="entry name" value="NAD(P)-binding Rossmann-like Domain"/>
    <property type="match status" value="1"/>
</dbReference>
<organism evidence="2 3">
    <name type="scientific">Amycolatopsis eburnea</name>
    <dbReference type="NCBI Taxonomy" id="2267691"/>
    <lineage>
        <taxon>Bacteria</taxon>
        <taxon>Bacillati</taxon>
        <taxon>Actinomycetota</taxon>
        <taxon>Actinomycetes</taxon>
        <taxon>Pseudonocardiales</taxon>
        <taxon>Pseudonocardiaceae</taxon>
        <taxon>Amycolatopsis</taxon>
    </lineage>
</organism>
<sequence length="296" mass="30439">MHVFVTGATGWIGSAVVDELLGSGHEVTGLARSDAAALALGKKGARVRRGDLDDLAGLRDAALDAQAVVHLANKHDWGNPAESNRAERAAVETLAEALVGTDRPFALAAGLSGLVRGRPATESDVSPEVGPDSHRGGAENLALEYAEKGVRVLSVRFAPSVHGPGDHGFLAAITAAAREHGVSAYPGDGTTAWSAVARADAARLVRLGLEGAPAGTKLHAVAEEAVTAREIAEAVGRTLDVPVVSLAPEKVAEHFGFVGRFFALDMTASSARTRELLGWTPSGPGLVEDIETGAYA</sequence>
<evidence type="ECO:0000313" key="3">
    <source>
        <dbReference type="Proteomes" id="UP000267081"/>
    </source>
</evidence>
<comment type="caution">
    <text evidence="2">The sequence shown here is derived from an EMBL/GenBank/DDBJ whole genome shotgun (WGS) entry which is preliminary data.</text>
</comment>
<dbReference type="RefSeq" id="WP_125311013.1">
    <property type="nucleotide sequence ID" value="NZ_RSEC01000047.1"/>
</dbReference>
<accession>A0A3R9DIT6</accession>
<dbReference type="EMBL" id="RSEC01000047">
    <property type="protein sequence ID" value="RSD16841.1"/>
    <property type="molecule type" value="Genomic_DNA"/>
</dbReference>